<evidence type="ECO:0000256" key="4">
    <source>
        <dbReference type="RuleBase" id="RU004429"/>
    </source>
</evidence>
<dbReference type="NCBIfam" id="NF005164">
    <property type="entry name" value="PRK06638.1-4"/>
    <property type="match status" value="1"/>
</dbReference>
<evidence type="ECO:0000313" key="6">
    <source>
        <dbReference type="EMBL" id="CEG58819.1"/>
    </source>
</evidence>
<dbReference type="GO" id="GO:0048038">
    <property type="term" value="F:quinone binding"/>
    <property type="evidence" value="ECO:0007669"/>
    <property type="project" value="UniProtKB-UniRule"/>
</dbReference>
<feature type="transmembrane region" description="Helical" evidence="4">
    <location>
        <begin position="93"/>
        <end position="112"/>
    </location>
</feature>
<gene>
    <name evidence="6" type="primary">nuoJ</name>
    <name evidence="6" type="ORF">LFA_3488</name>
</gene>
<comment type="subcellular location">
    <subcellularLocation>
        <location evidence="4">Cell membrane</location>
        <topology evidence="4">Multi-pass membrane protein</topology>
    </subcellularLocation>
</comment>
<dbReference type="InterPro" id="IPR001457">
    <property type="entry name" value="NADH_UbQ/plastoQ_OxRdtase_su6"/>
</dbReference>
<protein>
    <recommendedName>
        <fullName evidence="2 4">NADH-quinone oxidoreductase subunit J</fullName>
        <ecNumber evidence="4">7.1.1.-</ecNumber>
    </recommendedName>
</protein>
<keyword evidence="4" id="KW-0472">Membrane</keyword>
<organism evidence="6 7">
    <name type="scientific">Legionella fallonii LLAP-10</name>
    <dbReference type="NCBI Taxonomy" id="1212491"/>
    <lineage>
        <taxon>Bacteria</taxon>
        <taxon>Pseudomonadati</taxon>
        <taxon>Pseudomonadota</taxon>
        <taxon>Gammaproteobacteria</taxon>
        <taxon>Legionellales</taxon>
        <taxon>Legionellaceae</taxon>
        <taxon>Legionella</taxon>
    </lineage>
</organism>
<evidence type="ECO:0000256" key="2">
    <source>
        <dbReference type="ARBA" id="ARBA00019907"/>
    </source>
</evidence>
<comment type="function">
    <text evidence="4">NDH-1 shuttles electrons from NADH, via FMN and iron-sulfur (Fe-S) centers, to quinones in the respiratory chain. Couples the redox reaction to proton translocation (for every two electrons transferred, four hydrogen ions are translocated across the cytoplasmic membrane), and thus conserves the redox energy in a proton gradient.</text>
</comment>
<dbReference type="HOGENOM" id="CLU_085957_5_0_6"/>
<comment type="similarity">
    <text evidence="1 4">Belongs to the complex I subunit 6 family.</text>
</comment>
<evidence type="ECO:0000256" key="1">
    <source>
        <dbReference type="ARBA" id="ARBA00005698"/>
    </source>
</evidence>
<sequence length="219" mass="24196">MHDLLVQVIFYIFAALAVGSALMVISQNNPVRCVLFLVLTFFASAILWMLVEAEFLALILVLVYVGAVMTLFLFVVMMLNIDVESIKTHLIRYLPFGLIIVALLTGLLMVAIPADSFKGNIETQQNSQTSDSQLLNSSSVTNPNDSKGEVSNTEALGMVLYTDYLLAFELAAALLLVAIVSAITLVHRGAIRSKRQNIKEQIMTRSQDRVQLINMKSEK</sequence>
<dbReference type="EMBL" id="LN614827">
    <property type="protein sequence ID" value="CEG58819.1"/>
    <property type="molecule type" value="Genomic_DNA"/>
</dbReference>
<dbReference type="PANTHER" id="PTHR33269">
    <property type="entry name" value="NADH-UBIQUINONE OXIDOREDUCTASE CHAIN 6"/>
    <property type="match status" value="1"/>
</dbReference>
<keyword evidence="4" id="KW-1133">Transmembrane helix</keyword>
<dbReference type="Pfam" id="PF00499">
    <property type="entry name" value="Oxidored_q3"/>
    <property type="match status" value="1"/>
</dbReference>
<dbReference type="Gene3D" id="1.20.120.1200">
    <property type="entry name" value="NADH-ubiquinone/plastoquinone oxidoreductase chain 6, subunit NuoJ"/>
    <property type="match status" value="1"/>
</dbReference>
<name>A0A098G8J6_9GAMM</name>
<comment type="catalytic activity">
    <reaction evidence="4">
        <text>a quinone + NADH + 5 H(+)(in) = a quinol + NAD(+) + 4 H(+)(out)</text>
        <dbReference type="Rhea" id="RHEA:57888"/>
        <dbReference type="ChEBI" id="CHEBI:15378"/>
        <dbReference type="ChEBI" id="CHEBI:24646"/>
        <dbReference type="ChEBI" id="CHEBI:57540"/>
        <dbReference type="ChEBI" id="CHEBI:57945"/>
        <dbReference type="ChEBI" id="CHEBI:132124"/>
    </reaction>
</comment>
<feature type="transmembrane region" description="Helical" evidence="4">
    <location>
        <begin position="6"/>
        <end position="26"/>
    </location>
</feature>
<dbReference type="GO" id="GO:0005886">
    <property type="term" value="C:plasma membrane"/>
    <property type="evidence" value="ECO:0007669"/>
    <property type="project" value="UniProtKB-SubCell"/>
</dbReference>
<comment type="subunit">
    <text evidence="3">Composed of 13 different subunits. Subunits NuoA, H, J, K, L, M, N constitute the membrane sector of the complex.</text>
</comment>
<dbReference type="STRING" id="1212491.LFA_3488"/>
<keyword evidence="4" id="KW-0812">Transmembrane</keyword>
<keyword evidence="4" id="KW-0874">Quinone</keyword>
<dbReference type="GO" id="GO:0008137">
    <property type="term" value="F:NADH dehydrogenase (ubiquinone) activity"/>
    <property type="evidence" value="ECO:0007669"/>
    <property type="project" value="UniProtKB-UniRule"/>
</dbReference>
<accession>A0A098G8J6</accession>
<dbReference type="PANTHER" id="PTHR33269:SF17">
    <property type="entry name" value="NADH-UBIQUINONE OXIDOREDUCTASE CHAIN 6"/>
    <property type="match status" value="1"/>
</dbReference>
<dbReference type="Proteomes" id="UP000032430">
    <property type="component" value="Chromosome I"/>
</dbReference>
<dbReference type="AlphaFoldDB" id="A0A098G8J6"/>
<evidence type="ECO:0000256" key="5">
    <source>
        <dbReference type="SAM" id="MobiDB-lite"/>
    </source>
</evidence>
<dbReference type="OrthoDB" id="9795409at2"/>
<evidence type="ECO:0000313" key="7">
    <source>
        <dbReference type="Proteomes" id="UP000032430"/>
    </source>
</evidence>
<dbReference type="InterPro" id="IPR042106">
    <property type="entry name" value="Nuo/plastoQ_OxRdtase_6_NuoJ"/>
</dbReference>
<feature type="transmembrane region" description="Helical" evidence="4">
    <location>
        <begin position="33"/>
        <end position="51"/>
    </location>
</feature>
<feature type="transmembrane region" description="Helical" evidence="4">
    <location>
        <begin position="164"/>
        <end position="186"/>
    </location>
</feature>
<proteinExistence type="inferred from homology"/>
<dbReference type="RefSeq" id="WP_045097055.1">
    <property type="nucleotide sequence ID" value="NZ_LN614827.1"/>
</dbReference>
<feature type="transmembrane region" description="Helical" evidence="4">
    <location>
        <begin position="57"/>
        <end position="81"/>
    </location>
</feature>
<reference evidence="7" key="1">
    <citation type="submission" date="2014-09" db="EMBL/GenBank/DDBJ databases">
        <authorList>
            <person name="Gomez-Valero L."/>
        </authorList>
    </citation>
    <scope>NUCLEOTIDE SEQUENCE [LARGE SCALE GENOMIC DNA]</scope>
    <source>
        <strain evidence="7">ATCC700992</strain>
    </source>
</reference>
<dbReference type="EC" id="7.1.1.-" evidence="4"/>
<evidence type="ECO:0000256" key="3">
    <source>
        <dbReference type="ARBA" id="ARBA00025811"/>
    </source>
</evidence>
<keyword evidence="4" id="KW-1003">Cell membrane</keyword>
<feature type="region of interest" description="Disordered" evidence="5">
    <location>
        <begin position="126"/>
        <end position="149"/>
    </location>
</feature>
<dbReference type="KEGG" id="lfa:LFA_3488"/>
<keyword evidence="7" id="KW-1185">Reference proteome</keyword>
<keyword evidence="4" id="KW-0520">NAD</keyword>